<evidence type="ECO:0000313" key="2">
    <source>
        <dbReference type="EMBL" id="KAF2554623.1"/>
    </source>
</evidence>
<sequence>MAQSLESSQSTGDLCLDRRRFFTTVIIISPEEGLRSLPRRSRHVPSQLATDLHRHDLQVTGEPRPCCRSHHKPPQPRSEVRRS</sequence>
<proteinExistence type="predicted"/>
<name>A0A8S9H966_BRACR</name>
<evidence type="ECO:0000256" key="1">
    <source>
        <dbReference type="SAM" id="MobiDB-lite"/>
    </source>
</evidence>
<protein>
    <submittedName>
        <fullName evidence="2">Uncharacterized protein</fullName>
    </submittedName>
</protein>
<dbReference type="Proteomes" id="UP000712281">
    <property type="component" value="Unassembled WGS sequence"/>
</dbReference>
<reference evidence="2" key="1">
    <citation type="submission" date="2019-12" db="EMBL/GenBank/DDBJ databases">
        <title>Genome sequencing and annotation of Brassica cretica.</title>
        <authorList>
            <person name="Studholme D.J."/>
            <person name="Sarris P.F."/>
        </authorList>
    </citation>
    <scope>NUCLEOTIDE SEQUENCE</scope>
    <source>
        <strain evidence="2">PFS-001/15</strain>
        <tissue evidence="2">Leaf</tissue>
    </source>
</reference>
<gene>
    <name evidence="2" type="ORF">F2Q68_00013887</name>
</gene>
<evidence type="ECO:0000313" key="3">
    <source>
        <dbReference type="Proteomes" id="UP000712281"/>
    </source>
</evidence>
<organism evidence="2 3">
    <name type="scientific">Brassica cretica</name>
    <name type="common">Mustard</name>
    <dbReference type="NCBI Taxonomy" id="69181"/>
    <lineage>
        <taxon>Eukaryota</taxon>
        <taxon>Viridiplantae</taxon>
        <taxon>Streptophyta</taxon>
        <taxon>Embryophyta</taxon>
        <taxon>Tracheophyta</taxon>
        <taxon>Spermatophyta</taxon>
        <taxon>Magnoliopsida</taxon>
        <taxon>eudicotyledons</taxon>
        <taxon>Gunneridae</taxon>
        <taxon>Pentapetalae</taxon>
        <taxon>rosids</taxon>
        <taxon>malvids</taxon>
        <taxon>Brassicales</taxon>
        <taxon>Brassicaceae</taxon>
        <taxon>Brassiceae</taxon>
        <taxon>Brassica</taxon>
    </lineage>
</organism>
<dbReference type="AlphaFoldDB" id="A0A8S9H966"/>
<dbReference type="EMBL" id="QGKW02001940">
    <property type="protein sequence ID" value="KAF2554623.1"/>
    <property type="molecule type" value="Genomic_DNA"/>
</dbReference>
<feature type="region of interest" description="Disordered" evidence="1">
    <location>
        <begin position="36"/>
        <end position="83"/>
    </location>
</feature>
<comment type="caution">
    <text evidence="2">The sequence shown here is derived from an EMBL/GenBank/DDBJ whole genome shotgun (WGS) entry which is preliminary data.</text>
</comment>
<accession>A0A8S9H966</accession>